<evidence type="ECO:0000259" key="1">
    <source>
        <dbReference type="Pfam" id="PF13439"/>
    </source>
</evidence>
<gene>
    <name evidence="2" type="ORF">EDD73_11227</name>
</gene>
<proteinExistence type="predicted"/>
<dbReference type="InterPro" id="IPR028098">
    <property type="entry name" value="Glyco_trans_4-like_N"/>
</dbReference>
<evidence type="ECO:0000313" key="2">
    <source>
        <dbReference type="EMBL" id="TCP64066.1"/>
    </source>
</evidence>
<dbReference type="GO" id="GO:0016740">
    <property type="term" value="F:transferase activity"/>
    <property type="evidence" value="ECO:0007669"/>
    <property type="project" value="UniProtKB-KW"/>
</dbReference>
<dbReference type="SUPFAM" id="SSF53756">
    <property type="entry name" value="UDP-Glycosyltransferase/glycogen phosphorylase"/>
    <property type="match status" value="1"/>
</dbReference>
<organism evidence="2 3">
    <name type="scientific">Heliophilum fasciatum</name>
    <dbReference type="NCBI Taxonomy" id="35700"/>
    <lineage>
        <taxon>Bacteria</taxon>
        <taxon>Bacillati</taxon>
        <taxon>Bacillota</taxon>
        <taxon>Clostridia</taxon>
        <taxon>Eubacteriales</taxon>
        <taxon>Heliobacteriaceae</taxon>
        <taxon>Heliophilum</taxon>
    </lineage>
</organism>
<dbReference type="Proteomes" id="UP000294813">
    <property type="component" value="Unassembled WGS sequence"/>
</dbReference>
<dbReference type="Gene3D" id="3.40.50.2000">
    <property type="entry name" value="Glycogen Phosphorylase B"/>
    <property type="match status" value="2"/>
</dbReference>
<dbReference type="Pfam" id="PF13439">
    <property type="entry name" value="Glyco_transf_4"/>
    <property type="match status" value="1"/>
</dbReference>
<name>A0A4V6NRN5_9FIRM</name>
<sequence>MSRPIRVLHIIGGGEIGGAEIHILDLARHLDPAEVELHLCCLFPEPLLQRARLLGIPATAVPMRSKVDVTSWWHVLQTVMRIQPDLVHTHGVRANLLGRLAAKVAGVPCTVTTVHSVLEFDYPDAATRWFNTWSERITAPLTDRFIVVAEFLKAYLVKQGIAPAKITVIHNGIDEAKFLPRFWAEKNALALGTDNKGAAPTAALPMTMERTKITESPAEGELTEVAGLLETAELAEAASLPEASEMTQEEWRFLRRRGVRQMLGIDDQVPVVGMVGRFHTVKGHSILVTAAREILKIDRRVVFLLIGDGNLRPEIQAQVELDGMTDNFVFTGFREDVADLYWAMDILALPSLSEGLCLTLMEGMLCACPPVATGVGGNPEIVSHEKNGLIVPSGDALGLAAALLRLIQNPQEALRLGQCARKTILERFAVRRTAERTAALYRQLAQGKRNNASDAEMEGNSE</sequence>
<protein>
    <submittedName>
        <fullName evidence="2">Glycosyl transferase family 4</fullName>
    </submittedName>
</protein>
<dbReference type="EMBL" id="SLXT01000012">
    <property type="protein sequence ID" value="TCP64066.1"/>
    <property type="molecule type" value="Genomic_DNA"/>
</dbReference>
<dbReference type="PANTHER" id="PTHR12526">
    <property type="entry name" value="GLYCOSYLTRANSFERASE"/>
    <property type="match status" value="1"/>
</dbReference>
<evidence type="ECO:0000313" key="3">
    <source>
        <dbReference type="Proteomes" id="UP000294813"/>
    </source>
</evidence>
<dbReference type="Pfam" id="PF13692">
    <property type="entry name" value="Glyco_trans_1_4"/>
    <property type="match status" value="1"/>
</dbReference>
<keyword evidence="2" id="KW-0808">Transferase</keyword>
<dbReference type="RefSeq" id="WP_165876392.1">
    <property type="nucleotide sequence ID" value="NZ_JAOQNU010000026.1"/>
</dbReference>
<reference evidence="2 3" key="1">
    <citation type="submission" date="2019-03" db="EMBL/GenBank/DDBJ databases">
        <title>Genomic Encyclopedia of Type Strains, Phase IV (KMG-IV): sequencing the most valuable type-strain genomes for metagenomic binning, comparative biology and taxonomic classification.</title>
        <authorList>
            <person name="Goeker M."/>
        </authorList>
    </citation>
    <scope>NUCLEOTIDE SEQUENCE [LARGE SCALE GENOMIC DNA]</scope>
    <source>
        <strain evidence="2 3">DSM 11170</strain>
    </source>
</reference>
<accession>A0A4V6NRN5</accession>
<dbReference type="PANTHER" id="PTHR12526:SF630">
    <property type="entry name" value="GLYCOSYLTRANSFERASE"/>
    <property type="match status" value="1"/>
</dbReference>
<keyword evidence="3" id="KW-1185">Reference proteome</keyword>
<dbReference type="AlphaFoldDB" id="A0A4V6NRN5"/>
<feature type="domain" description="Glycosyltransferase subfamily 4-like N-terminal" evidence="1">
    <location>
        <begin position="16"/>
        <end position="176"/>
    </location>
</feature>
<comment type="caution">
    <text evidence="2">The sequence shown here is derived from an EMBL/GenBank/DDBJ whole genome shotgun (WGS) entry which is preliminary data.</text>
</comment>